<proteinExistence type="predicted"/>
<dbReference type="Proteomes" id="UP000704611">
    <property type="component" value="Unassembled WGS sequence"/>
</dbReference>
<evidence type="ECO:0000256" key="1">
    <source>
        <dbReference type="ARBA" id="ARBA00022729"/>
    </source>
</evidence>
<reference evidence="3 4" key="1">
    <citation type="submission" date="2021-06" db="EMBL/GenBank/DDBJ databases">
        <title>Rheinheimera indica sp. nov., isolated from deep-sea sediment.</title>
        <authorList>
            <person name="Wang Z."/>
            <person name="Zhang X.-Y."/>
        </authorList>
    </citation>
    <scope>NUCLEOTIDE SEQUENCE [LARGE SCALE GENOMIC DNA]</scope>
    <source>
        <strain evidence="3 4">SM2107</strain>
    </source>
</reference>
<name>A0ABS6MLJ8_9GAMM</name>
<dbReference type="InterPro" id="IPR027385">
    <property type="entry name" value="Beta-barrel_OMP"/>
</dbReference>
<accession>A0ABS6MLJ8</accession>
<organism evidence="3 4">
    <name type="scientific">Arsukibacterium indicum</name>
    <dbReference type="NCBI Taxonomy" id="2848612"/>
    <lineage>
        <taxon>Bacteria</taxon>
        <taxon>Pseudomonadati</taxon>
        <taxon>Pseudomonadota</taxon>
        <taxon>Gammaproteobacteria</taxon>
        <taxon>Chromatiales</taxon>
        <taxon>Chromatiaceae</taxon>
        <taxon>Arsukibacterium</taxon>
    </lineage>
</organism>
<dbReference type="RefSeq" id="WP_217668802.1">
    <property type="nucleotide sequence ID" value="NZ_JAHRID010000003.1"/>
</dbReference>
<comment type="caution">
    <text evidence="3">The sequence shown here is derived from an EMBL/GenBank/DDBJ whole genome shotgun (WGS) entry which is preliminary data.</text>
</comment>
<evidence type="ECO:0000259" key="2">
    <source>
        <dbReference type="Pfam" id="PF13505"/>
    </source>
</evidence>
<evidence type="ECO:0000313" key="3">
    <source>
        <dbReference type="EMBL" id="MBV2129176.1"/>
    </source>
</evidence>
<keyword evidence="1" id="KW-0732">Signal</keyword>
<dbReference type="Pfam" id="PF13505">
    <property type="entry name" value="OMP_b-brl"/>
    <property type="match status" value="1"/>
</dbReference>
<dbReference type="EMBL" id="JAHRID010000003">
    <property type="protein sequence ID" value="MBV2129176.1"/>
    <property type="molecule type" value="Genomic_DNA"/>
</dbReference>
<protein>
    <submittedName>
        <fullName evidence="3">Porin family protein</fullName>
    </submittedName>
</protein>
<sequence>MPQQQGDFALITKTKCSLYTFAVVGLNLITVIFPANTKAQGFERGWEVSVHTGRASLDRFTEAEGNDLWHHVTDDNGTVFGGSVSYSLHPNLSVRGLYERANDLSSTNGCRTGEYCLSISLDERGDVEHSAIAFVPELPLSDKVDLFGSIGFGTTRKSAGPRLKGYSENGLVYGAGLRYRLEHDLSLSAEYQLAGSEYNVFRVAFGIRF</sequence>
<evidence type="ECO:0000313" key="4">
    <source>
        <dbReference type="Proteomes" id="UP000704611"/>
    </source>
</evidence>
<gene>
    <name evidence="3" type="ORF">KQY15_08730</name>
</gene>
<feature type="domain" description="Outer membrane protein beta-barrel" evidence="2">
    <location>
        <begin position="30"/>
        <end position="209"/>
    </location>
</feature>
<keyword evidence="4" id="KW-1185">Reference proteome</keyword>